<organism evidence="3 4">
    <name type="scientific">Synaphobranchus kaupii</name>
    <name type="common">Kaup's arrowtooth eel</name>
    <dbReference type="NCBI Taxonomy" id="118154"/>
    <lineage>
        <taxon>Eukaryota</taxon>
        <taxon>Metazoa</taxon>
        <taxon>Chordata</taxon>
        <taxon>Craniata</taxon>
        <taxon>Vertebrata</taxon>
        <taxon>Euteleostomi</taxon>
        <taxon>Actinopterygii</taxon>
        <taxon>Neopterygii</taxon>
        <taxon>Teleostei</taxon>
        <taxon>Anguilliformes</taxon>
        <taxon>Synaphobranchidae</taxon>
        <taxon>Synaphobranchus</taxon>
    </lineage>
</organism>
<reference evidence="3" key="1">
    <citation type="journal article" date="2023" name="Science">
        <title>Genome structures resolve the early diversification of teleost fishes.</title>
        <authorList>
            <person name="Parey E."/>
            <person name="Louis A."/>
            <person name="Montfort J."/>
            <person name="Bouchez O."/>
            <person name="Roques C."/>
            <person name="Iampietro C."/>
            <person name="Lluch J."/>
            <person name="Castinel A."/>
            <person name="Donnadieu C."/>
            <person name="Desvignes T."/>
            <person name="Floi Bucao C."/>
            <person name="Jouanno E."/>
            <person name="Wen M."/>
            <person name="Mejri S."/>
            <person name="Dirks R."/>
            <person name="Jansen H."/>
            <person name="Henkel C."/>
            <person name="Chen W.J."/>
            <person name="Zahm M."/>
            <person name="Cabau C."/>
            <person name="Klopp C."/>
            <person name="Thompson A.W."/>
            <person name="Robinson-Rechavi M."/>
            <person name="Braasch I."/>
            <person name="Lecointre G."/>
            <person name="Bobe J."/>
            <person name="Postlethwait J.H."/>
            <person name="Berthelot C."/>
            <person name="Roest Crollius H."/>
            <person name="Guiguen Y."/>
        </authorList>
    </citation>
    <scope>NUCLEOTIDE SEQUENCE</scope>
    <source>
        <strain evidence="3">WJC10195</strain>
    </source>
</reference>
<dbReference type="Proteomes" id="UP001152622">
    <property type="component" value="Chromosome 8"/>
</dbReference>
<gene>
    <name evidence="3" type="ORF">SKAU_G00229140</name>
</gene>
<dbReference type="EMBL" id="JAINUF010000008">
    <property type="protein sequence ID" value="KAJ8351438.1"/>
    <property type="molecule type" value="Genomic_DNA"/>
</dbReference>
<name>A0A9Q1F5A6_SYNKA</name>
<sequence length="105" mass="10879">MLVTAPFAAIALADLCGLQARSGAGPPGAFRSELITGVARAVLLELFLERRESSFPVWGGERGGGGWRGQRSRPSQAANNFCQAPGGAVMSPIDTAEGKIRAPAQ</sequence>
<dbReference type="AlphaFoldDB" id="A0A9Q1F5A6"/>
<feature type="region of interest" description="Disordered" evidence="1">
    <location>
        <begin position="59"/>
        <end position="81"/>
    </location>
</feature>
<evidence type="ECO:0000256" key="2">
    <source>
        <dbReference type="SAM" id="SignalP"/>
    </source>
</evidence>
<evidence type="ECO:0000313" key="4">
    <source>
        <dbReference type="Proteomes" id="UP001152622"/>
    </source>
</evidence>
<feature type="signal peptide" evidence="2">
    <location>
        <begin position="1"/>
        <end position="24"/>
    </location>
</feature>
<feature type="chain" id="PRO_5040271160" description="Secreted protein" evidence="2">
    <location>
        <begin position="25"/>
        <end position="105"/>
    </location>
</feature>
<protein>
    <recommendedName>
        <fullName evidence="5">Secreted protein</fullName>
    </recommendedName>
</protein>
<accession>A0A9Q1F5A6</accession>
<evidence type="ECO:0000256" key="1">
    <source>
        <dbReference type="SAM" id="MobiDB-lite"/>
    </source>
</evidence>
<evidence type="ECO:0000313" key="3">
    <source>
        <dbReference type="EMBL" id="KAJ8351438.1"/>
    </source>
</evidence>
<proteinExistence type="predicted"/>
<keyword evidence="4" id="KW-1185">Reference proteome</keyword>
<keyword evidence="2" id="KW-0732">Signal</keyword>
<feature type="compositionally biased region" description="Polar residues" evidence="1">
    <location>
        <begin position="72"/>
        <end position="81"/>
    </location>
</feature>
<evidence type="ECO:0008006" key="5">
    <source>
        <dbReference type="Google" id="ProtNLM"/>
    </source>
</evidence>
<comment type="caution">
    <text evidence="3">The sequence shown here is derived from an EMBL/GenBank/DDBJ whole genome shotgun (WGS) entry which is preliminary data.</text>
</comment>